<evidence type="ECO:0000256" key="3">
    <source>
        <dbReference type="ARBA" id="ARBA00022768"/>
    </source>
</evidence>
<feature type="domain" description="Tr-type G" evidence="7">
    <location>
        <begin position="7"/>
        <end position="270"/>
    </location>
</feature>
<dbReference type="Pfam" id="PF00009">
    <property type="entry name" value="GTP_EFTU"/>
    <property type="match status" value="1"/>
</dbReference>
<keyword evidence="2" id="KW-0547">Nucleotide-binding</keyword>
<dbReference type="InterPro" id="IPR041095">
    <property type="entry name" value="EFG_II"/>
</dbReference>
<dbReference type="GO" id="GO:0005525">
    <property type="term" value="F:GTP binding"/>
    <property type="evidence" value="ECO:0007669"/>
    <property type="project" value="UniProtKB-KW"/>
</dbReference>
<dbReference type="CDD" id="cd01434">
    <property type="entry name" value="EFG_mtEFG1_IV"/>
    <property type="match status" value="1"/>
</dbReference>
<dbReference type="InterPro" id="IPR020568">
    <property type="entry name" value="Ribosomal_Su5_D2-typ_SF"/>
</dbReference>
<dbReference type="CDD" id="cd16262">
    <property type="entry name" value="EFG_III"/>
    <property type="match status" value="1"/>
</dbReference>
<dbReference type="InterPro" id="IPR014721">
    <property type="entry name" value="Ribsml_uS5_D2-typ_fold_subgr"/>
</dbReference>
<dbReference type="SMART" id="SM00838">
    <property type="entry name" value="EFG_C"/>
    <property type="match status" value="1"/>
</dbReference>
<dbReference type="EMBL" id="CAAHFG010000002">
    <property type="protein sequence ID" value="VGO14898.1"/>
    <property type="molecule type" value="Genomic_DNA"/>
</dbReference>
<evidence type="ECO:0000259" key="7">
    <source>
        <dbReference type="PROSITE" id="PS51722"/>
    </source>
</evidence>
<dbReference type="Gene3D" id="3.30.70.870">
    <property type="entry name" value="Elongation Factor G (Translational Gtpase), domain 3"/>
    <property type="match status" value="1"/>
</dbReference>
<keyword evidence="3 8" id="KW-0251">Elongation factor</keyword>
<dbReference type="InterPro" id="IPR000640">
    <property type="entry name" value="EFG_V-like"/>
</dbReference>
<dbReference type="NCBIfam" id="NF009381">
    <property type="entry name" value="PRK12740.1-5"/>
    <property type="match status" value="1"/>
</dbReference>
<accession>A0A6C2U4A5</accession>
<evidence type="ECO:0000256" key="1">
    <source>
        <dbReference type="ARBA" id="ARBA00017872"/>
    </source>
</evidence>
<organism evidence="8 9">
    <name type="scientific">Pontiella desulfatans</name>
    <dbReference type="NCBI Taxonomy" id="2750659"/>
    <lineage>
        <taxon>Bacteria</taxon>
        <taxon>Pseudomonadati</taxon>
        <taxon>Kiritimatiellota</taxon>
        <taxon>Kiritimatiellia</taxon>
        <taxon>Kiritimatiellales</taxon>
        <taxon>Pontiellaceae</taxon>
        <taxon>Pontiella</taxon>
    </lineage>
</organism>
<dbReference type="PANTHER" id="PTHR43261:SF6">
    <property type="entry name" value="ELONGATION FACTOR G-LIKE PROTEIN"/>
    <property type="match status" value="1"/>
</dbReference>
<dbReference type="InterPro" id="IPR027417">
    <property type="entry name" value="P-loop_NTPase"/>
</dbReference>
<dbReference type="SUPFAM" id="SSF54980">
    <property type="entry name" value="EF-G C-terminal domain-like"/>
    <property type="match status" value="2"/>
</dbReference>
<protein>
    <recommendedName>
        <fullName evidence="1">Elongation factor G</fullName>
    </recommendedName>
</protein>
<evidence type="ECO:0000313" key="9">
    <source>
        <dbReference type="Proteomes" id="UP000366872"/>
    </source>
</evidence>
<dbReference type="FunFam" id="3.30.70.240:FF:000001">
    <property type="entry name" value="Elongation factor G"/>
    <property type="match status" value="1"/>
</dbReference>
<dbReference type="InterPro" id="IPR035647">
    <property type="entry name" value="EFG_III/V"/>
</dbReference>
<dbReference type="SMART" id="SM00889">
    <property type="entry name" value="EFG_IV"/>
    <property type="match status" value="1"/>
</dbReference>
<dbReference type="SUPFAM" id="SSF54211">
    <property type="entry name" value="Ribosomal protein S5 domain 2-like"/>
    <property type="match status" value="1"/>
</dbReference>
<keyword evidence="9" id="KW-1185">Reference proteome</keyword>
<dbReference type="InterPro" id="IPR047872">
    <property type="entry name" value="EFG_IV"/>
</dbReference>
<evidence type="ECO:0000256" key="6">
    <source>
        <dbReference type="ARBA" id="ARBA00024731"/>
    </source>
</evidence>
<reference evidence="8 9" key="1">
    <citation type="submission" date="2019-04" db="EMBL/GenBank/DDBJ databases">
        <authorList>
            <person name="Van Vliet M D."/>
        </authorList>
    </citation>
    <scope>NUCLEOTIDE SEQUENCE [LARGE SCALE GENOMIC DNA]</scope>
    <source>
        <strain evidence="8 9">F1</strain>
    </source>
</reference>
<dbReference type="Proteomes" id="UP000366872">
    <property type="component" value="Unassembled WGS sequence"/>
</dbReference>
<dbReference type="InterPro" id="IPR005517">
    <property type="entry name" value="Transl_elong_EFG/EF2_IV"/>
</dbReference>
<dbReference type="Gene3D" id="3.40.50.300">
    <property type="entry name" value="P-loop containing nucleotide triphosphate hydrolases"/>
    <property type="match status" value="1"/>
</dbReference>
<dbReference type="AlphaFoldDB" id="A0A6C2U4A5"/>
<dbReference type="Gene3D" id="3.30.70.240">
    <property type="match status" value="1"/>
</dbReference>
<dbReference type="SUPFAM" id="SSF50447">
    <property type="entry name" value="Translation proteins"/>
    <property type="match status" value="1"/>
</dbReference>
<dbReference type="FunFam" id="3.30.230.10:FF:000003">
    <property type="entry name" value="Elongation factor G"/>
    <property type="match status" value="1"/>
</dbReference>
<evidence type="ECO:0000256" key="4">
    <source>
        <dbReference type="ARBA" id="ARBA00022917"/>
    </source>
</evidence>
<evidence type="ECO:0000313" key="8">
    <source>
        <dbReference type="EMBL" id="VGO14898.1"/>
    </source>
</evidence>
<dbReference type="Gene3D" id="3.30.230.10">
    <property type="match status" value="1"/>
</dbReference>
<keyword evidence="5" id="KW-0342">GTP-binding</keyword>
<dbReference type="GO" id="GO:0003924">
    <property type="term" value="F:GTPase activity"/>
    <property type="evidence" value="ECO:0007669"/>
    <property type="project" value="InterPro"/>
</dbReference>
<dbReference type="Pfam" id="PF00679">
    <property type="entry name" value="EFG_C"/>
    <property type="match status" value="1"/>
</dbReference>
<gene>
    <name evidence="8" type="primary">fusA_1</name>
    <name evidence="8" type="ORF">PDESU_03468</name>
</gene>
<dbReference type="Pfam" id="PF14492">
    <property type="entry name" value="EFG_III"/>
    <property type="match status" value="1"/>
</dbReference>
<dbReference type="Gene3D" id="2.40.30.10">
    <property type="entry name" value="Translation factors"/>
    <property type="match status" value="1"/>
</dbReference>
<dbReference type="InterPro" id="IPR009000">
    <property type="entry name" value="Transl_B-barrel_sf"/>
</dbReference>
<evidence type="ECO:0000256" key="2">
    <source>
        <dbReference type="ARBA" id="ARBA00022741"/>
    </source>
</evidence>
<proteinExistence type="predicted"/>
<dbReference type="InterPro" id="IPR009022">
    <property type="entry name" value="EFG_III"/>
</dbReference>
<keyword evidence="4" id="KW-0648">Protein biosynthesis</keyword>
<comment type="function">
    <text evidence="6">Catalyzes the GTP-dependent ribosomal translocation step during translation elongation. During this step, the ribosome changes from the pre-translocational (PRE) to the post-translocational (POST) state as the newly formed A-site-bound peptidyl-tRNA and P-site-bound deacylated tRNA move to the P and E sites, respectively. Catalyzes the coordinated movement of the two tRNA molecules, the mRNA and conformational changes in the ribosome.</text>
</comment>
<evidence type="ECO:0000256" key="5">
    <source>
        <dbReference type="ARBA" id="ARBA00023134"/>
    </source>
</evidence>
<dbReference type="Pfam" id="PF22042">
    <property type="entry name" value="EF-G_D2"/>
    <property type="match status" value="1"/>
</dbReference>
<dbReference type="InterPro" id="IPR053905">
    <property type="entry name" value="EF-G-like_DII"/>
</dbReference>
<dbReference type="PANTHER" id="PTHR43261">
    <property type="entry name" value="TRANSLATION ELONGATION FACTOR G-RELATED"/>
    <property type="match status" value="1"/>
</dbReference>
<dbReference type="SUPFAM" id="SSF52540">
    <property type="entry name" value="P-loop containing nucleoside triphosphate hydrolases"/>
    <property type="match status" value="1"/>
</dbReference>
<dbReference type="GO" id="GO:0032790">
    <property type="term" value="P:ribosome disassembly"/>
    <property type="evidence" value="ECO:0007669"/>
    <property type="project" value="TreeGrafter"/>
</dbReference>
<dbReference type="RefSeq" id="WP_136080519.1">
    <property type="nucleotide sequence ID" value="NZ_CAAHFG010000002.1"/>
</dbReference>
<dbReference type="InterPro" id="IPR035649">
    <property type="entry name" value="EFG_V"/>
</dbReference>
<name>A0A6C2U4A5_PONDE</name>
<sequence>MKNIPIDNVRNFALMGHTGSGKTSLVDSILFKLGQVDRVGSPESGTSVADWTEEEKAHQISIWAKPFDGVYTAASRKIRRLVMIDTPGFADFIGQMVAAAEVTDAALITVDASSGIQVGTQRAWKAAEKRNLPRGIAITCLDKDDTSFDNTLLDIKERWGEDRCVAMVLPTSDGKAIDILNTPADQVPDELKDRVKGIKDHLIELAAETDDSLMEKYFEGEELTADEFSEGLRKSVHDAHLIPVFATSVKADMGVKETMDSISRLFPSPHDYPVRCAEGNEISAEEDQPFSGQVWRCYNDAFIGQLTFVRIYSGVLKPGMEIYNPTKNQKEKVSTILYVDGKKTTEAQEAKAGDIVALTKLKNTYLNDSLCSPGSEIQFEPIVFPAPVTAYAVEPKNKADADKIGQALHRATDEDPSTKLVHDTETHELVLWGMGDMHLEVTLEHIKNRSNVEMTHHTPKVAYMETITGSGDGHYKHKKQSGGRGQYGECYIRIRPKDPSEEEWFVNKLVGGSIPGNFVPACEKGFVEGLTNGPLVGSQVINVQVELYDGSYHDVDSSEVAFKIASSRALHEAIEKANPVLLEPIMSVKVIVPDQFMGDISGLLNTKRGRILGMGPEDGLQAITADVPQAEMFKFCSELRSITSGQGSFEMEFSRHEQLPAHLASKVIGEAKAAKEE</sequence>
<dbReference type="InterPro" id="IPR000795">
    <property type="entry name" value="T_Tr_GTP-bd_dom"/>
</dbReference>
<dbReference type="GO" id="GO:0003746">
    <property type="term" value="F:translation elongation factor activity"/>
    <property type="evidence" value="ECO:0007669"/>
    <property type="project" value="UniProtKB-KW"/>
</dbReference>
<dbReference type="PROSITE" id="PS51722">
    <property type="entry name" value="G_TR_2"/>
    <property type="match status" value="1"/>
</dbReference>
<dbReference type="Pfam" id="PF03764">
    <property type="entry name" value="EFG_IV"/>
    <property type="match status" value="1"/>
</dbReference>
<dbReference type="CDD" id="cd03713">
    <property type="entry name" value="EFG_mtEFG_C"/>
    <property type="match status" value="1"/>
</dbReference>
<dbReference type="CDD" id="cd04088">
    <property type="entry name" value="EFG_mtEFG_II"/>
    <property type="match status" value="1"/>
</dbReference>